<keyword evidence="11 16" id="KW-0482">Metalloprotease</keyword>
<feature type="transmembrane region" description="Helical" evidence="16">
    <location>
        <begin position="5"/>
        <end position="23"/>
    </location>
</feature>
<dbReference type="SUPFAM" id="SSF55486">
    <property type="entry name" value="Metalloproteases ('zincins'), catalytic domain"/>
    <property type="match status" value="1"/>
</dbReference>
<evidence type="ECO:0000256" key="11">
    <source>
        <dbReference type="ARBA" id="ARBA00023049"/>
    </source>
</evidence>
<keyword evidence="10 16" id="KW-1133">Transmembrane helix</keyword>
<comment type="cofactor">
    <cofactor evidence="14 16">
        <name>Zn(2+)</name>
        <dbReference type="ChEBI" id="CHEBI:29105"/>
    </cofactor>
    <text evidence="14 16">Binds 1 zinc ion per subunit.</text>
</comment>
<dbReference type="Gene3D" id="2.60.40.1910">
    <property type="match status" value="1"/>
</dbReference>
<feature type="domain" description="ERAP1-like C-terminal" evidence="19">
    <location>
        <begin position="621"/>
        <end position="947"/>
    </location>
</feature>
<dbReference type="Pfam" id="PF01679">
    <property type="entry name" value="Pmp3"/>
    <property type="match status" value="1"/>
</dbReference>
<proteinExistence type="inferred from homology"/>
<dbReference type="InterPro" id="IPR027268">
    <property type="entry name" value="Peptidase_M4/M1_CTD_sf"/>
</dbReference>
<dbReference type="GO" id="GO:0005737">
    <property type="term" value="C:cytoplasm"/>
    <property type="evidence" value="ECO:0007669"/>
    <property type="project" value="TreeGrafter"/>
</dbReference>
<dbReference type="InterPro" id="IPR042097">
    <property type="entry name" value="Aminopeptidase_N-like_N_sf"/>
</dbReference>
<dbReference type="GO" id="GO:0043171">
    <property type="term" value="P:peptide catabolic process"/>
    <property type="evidence" value="ECO:0007669"/>
    <property type="project" value="TreeGrafter"/>
</dbReference>
<dbReference type="InterPro" id="IPR034016">
    <property type="entry name" value="M1_APN-typ"/>
</dbReference>
<keyword evidence="4 16" id="KW-0031">Aminopeptidase</keyword>
<evidence type="ECO:0000256" key="2">
    <source>
        <dbReference type="ARBA" id="ARBA00009530"/>
    </source>
</evidence>
<name>A0A8H7PTE3_MORIS</name>
<evidence type="ECO:0000256" key="17">
    <source>
        <dbReference type="SAM" id="MobiDB-lite"/>
    </source>
</evidence>
<accession>A0A8H7PTE3</accession>
<keyword evidence="7 14" id="KW-0479">Metal-binding</keyword>
<evidence type="ECO:0000256" key="1">
    <source>
        <dbReference type="ARBA" id="ARBA00004370"/>
    </source>
</evidence>
<dbReference type="Pfam" id="PF17900">
    <property type="entry name" value="Peptidase_M1_N"/>
    <property type="match status" value="1"/>
</dbReference>
<dbReference type="FunFam" id="2.60.40.1730:FF:000002">
    <property type="entry name" value="Aminopeptidase"/>
    <property type="match status" value="1"/>
</dbReference>
<reference evidence="21" key="1">
    <citation type="submission" date="2020-12" db="EMBL/GenBank/DDBJ databases">
        <title>Metabolic potential, ecology and presence of endohyphal bacteria is reflected in genomic diversity of Mucoromycotina.</title>
        <authorList>
            <person name="Muszewska A."/>
            <person name="Okrasinska A."/>
            <person name="Steczkiewicz K."/>
            <person name="Drgas O."/>
            <person name="Orlowska M."/>
            <person name="Perlinska-Lenart U."/>
            <person name="Aleksandrzak-Piekarczyk T."/>
            <person name="Szatraj K."/>
            <person name="Zielenkiewicz U."/>
            <person name="Pilsyk S."/>
            <person name="Malc E."/>
            <person name="Mieczkowski P."/>
            <person name="Kruszewska J.S."/>
            <person name="Biernat P."/>
            <person name="Pawlowska J."/>
        </authorList>
    </citation>
    <scope>NUCLEOTIDE SEQUENCE</scope>
    <source>
        <strain evidence="21">WA0000067209</strain>
    </source>
</reference>
<dbReference type="EMBL" id="JAEPQZ010000006">
    <property type="protein sequence ID" value="KAG2179756.1"/>
    <property type="molecule type" value="Genomic_DNA"/>
</dbReference>
<dbReference type="Gene3D" id="1.10.390.10">
    <property type="entry name" value="Neutral Protease Domain 2"/>
    <property type="match status" value="1"/>
</dbReference>
<dbReference type="GO" id="GO:0008270">
    <property type="term" value="F:zinc ion binding"/>
    <property type="evidence" value="ECO:0007669"/>
    <property type="project" value="UniProtKB-UniRule"/>
</dbReference>
<feature type="domain" description="Aminopeptidase N-like N-terminal" evidence="20">
    <location>
        <begin position="81"/>
        <end position="291"/>
    </location>
</feature>
<evidence type="ECO:0000259" key="20">
    <source>
        <dbReference type="Pfam" id="PF17900"/>
    </source>
</evidence>
<dbReference type="SUPFAM" id="SSF63737">
    <property type="entry name" value="Leukotriene A4 hydrolase N-terminal domain"/>
    <property type="match status" value="1"/>
</dbReference>
<comment type="similarity">
    <text evidence="2">Belongs to the UPF0057 (PMP3) family.</text>
</comment>
<dbReference type="PANTHER" id="PTHR11533">
    <property type="entry name" value="PROTEASE M1 ZINC METALLOPROTEASE"/>
    <property type="match status" value="1"/>
</dbReference>
<evidence type="ECO:0000256" key="12">
    <source>
        <dbReference type="ARBA" id="ARBA00023136"/>
    </source>
</evidence>
<dbReference type="FunFam" id="1.25.50.20:FF:000002">
    <property type="entry name" value="Aminopeptidase"/>
    <property type="match status" value="1"/>
</dbReference>
<keyword evidence="12 16" id="KW-0472">Membrane</keyword>
<dbReference type="FunFam" id="1.10.390.10:FF:000001">
    <property type="entry name" value="Aminopeptidase"/>
    <property type="match status" value="1"/>
</dbReference>
<dbReference type="CDD" id="cd09601">
    <property type="entry name" value="M1_APN-Q_like"/>
    <property type="match status" value="1"/>
</dbReference>
<keyword evidence="9 14" id="KW-0862">Zinc</keyword>
<dbReference type="OrthoDB" id="10031169at2759"/>
<evidence type="ECO:0000256" key="9">
    <source>
        <dbReference type="ARBA" id="ARBA00022833"/>
    </source>
</evidence>
<dbReference type="InterPro" id="IPR050344">
    <property type="entry name" value="Peptidase_M1_aminopeptidases"/>
</dbReference>
<dbReference type="Pfam" id="PF11838">
    <property type="entry name" value="ERAP1_C"/>
    <property type="match status" value="1"/>
</dbReference>
<evidence type="ECO:0000313" key="22">
    <source>
        <dbReference type="Proteomes" id="UP000654370"/>
    </source>
</evidence>
<evidence type="ECO:0000256" key="3">
    <source>
        <dbReference type="ARBA" id="ARBA00010136"/>
    </source>
</evidence>
<dbReference type="InterPro" id="IPR014782">
    <property type="entry name" value="Peptidase_M1_dom"/>
</dbReference>
<feature type="binding site" evidence="14">
    <location>
        <position position="404"/>
    </location>
    <ligand>
        <name>Zn(2+)</name>
        <dbReference type="ChEBI" id="CHEBI:29105"/>
        <note>catalytic</note>
    </ligand>
</feature>
<feature type="domain" description="Peptidase M1 membrane alanine aminopeptidase" evidence="18">
    <location>
        <begin position="333"/>
        <end position="549"/>
    </location>
</feature>
<feature type="transmembrane region" description="Helical" evidence="16">
    <location>
        <begin position="29"/>
        <end position="52"/>
    </location>
</feature>
<comment type="similarity">
    <text evidence="3 16">Belongs to the peptidase M1 family.</text>
</comment>
<evidence type="ECO:0000313" key="21">
    <source>
        <dbReference type="EMBL" id="KAG2179756.1"/>
    </source>
</evidence>
<dbReference type="EC" id="3.4.11.-" evidence="16"/>
<evidence type="ECO:0000256" key="4">
    <source>
        <dbReference type="ARBA" id="ARBA00022438"/>
    </source>
</evidence>
<evidence type="ECO:0000259" key="19">
    <source>
        <dbReference type="Pfam" id="PF11838"/>
    </source>
</evidence>
<feature type="region of interest" description="Disordered" evidence="17">
    <location>
        <begin position="251"/>
        <end position="270"/>
    </location>
</feature>
<feature type="active site" description="Proton acceptor" evidence="13">
    <location>
        <position position="405"/>
    </location>
</feature>
<dbReference type="Proteomes" id="UP000654370">
    <property type="component" value="Unassembled WGS sequence"/>
</dbReference>
<evidence type="ECO:0000256" key="16">
    <source>
        <dbReference type="RuleBase" id="RU364040"/>
    </source>
</evidence>
<dbReference type="Gene3D" id="2.60.40.1730">
    <property type="entry name" value="tricorn interacting facor f3 domain"/>
    <property type="match status" value="1"/>
</dbReference>
<evidence type="ECO:0000256" key="8">
    <source>
        <dbReference type="ARBA" id="ARBA00022801"/>
    </source>
</evidence>
<comment type="caution">
    <text evidence="21">The sequence shown here is derived from an EMBL/GenBank/DDBJ whole genome shotgun (WGS) entry which is preliminary data.</text>
</comment>
<dbReference type="AlphaFoldDB" id="A0A8H7PTE3"/>
<evidence type="ECO:0000256" key="6">
    <source>
        <dbReference type="ARBA" id="ARBA00022692"/>
    </source>
</evidence>
<dbReference type="InterPro" id="IPR024571">
    <property type="entry name" value="ERAP1-like_C_dom"/>
</dbReference>
<dbReference type="PROSITE" id="PS50096">
    <property type="entry name" value="IQ"/>
    <property type="match status" value="1"/>
</dbReference>
<evidence type="ECO:0000259" key="18">
    <source>
        <dbReference type="Pfam" id="PF01433"/>
    </source>
</evidence>
<dbReference type="GO" id="GO:0006508">
    <property type="term" value="P:proteolysis"/>
    <property type="evidence" value="ECO:0007669"/>
    <property type="project" value="UniProtKB-KW"/>
</dbReference>
<keyword evidence="8 16" id="KW-0378">Hydrolase</keyword>
<dbReference type="GO" id="GO:0005615">
    <property type="term" value="C:extracellular space"/>
    <property type="evidence" value="ECO:0007669"/>
    <property type="project" value="TreeGrafter"/>
</dbReference>
<comment type="caution">
    <text evidence="16">Lacks conserved residue(s) required for the propagation of feature annotation.</text>
</comment>
<evidence type="ECO:0000256" key="10">
    <source>
        <dbReference type="ARBA" id="ARBA00022989"/>
    </source>
</evidence>
<dbReference type="GO" id="GO:0016020">
    <property type="term" value="C:membrane"/>
    <property type="evidence" value="ECO:0007669"/>
    <property type="project" value="UniProtKB-SubCell"/>
</dbReference>
<keyword evidence="5 16" id="KW-0645">Protease</keyword>
<evidence type="ECO:0000256" key="7">
    <source>
        <dbReference type="ARBA" id="ARBA00022723"/>
    </source>
</evidence>
<dbReference type="GO" id="GO:0042277">
    <property type="term" value="F:peptide binding"/>
    <property type="evidence" value="ECO:0007669"/>
    <property type="project" value="TreeGrafter"/>
</dbReference>
<feature type="site" description="Transition state stabilizer" evidence="15">
    <location>
        <position position="490"/>
    </location>
</feature>
<evidence type="ECO:0000256" key="5">
    <source>
        <dbReference type="ARBA" id="ARBA00022670"/>
    </source>
</evidence>
<keyword evidence="6 16" id="KW-0812">Transmembrane</keyword>
<feature type="binding site" evidence="14">
    <location>
        <position position="427"/>
    </location>
    <ligand>
        <name>Zn(2+)</name>
        <dbReference type="ChEBI" id="CHEBI:29105"/>
        <note>catalytic</note>
    </ligand>
</feature>
<evidence type="ECO:0000256" key="15">
    <source>
        <dbReference type="PIRSR" id="PIRSR634016-4"/>
    </source>
</evidence>
<evidence type="ECO:0000256" key="14">
    <source>
        <dbReference type="PIRSR" id="PIRSR634016-3"/>
    </source>
</evidence>
<protein>
    <recommendedName>
        <fullName evidence="16">Aminopeptidase</fullName>
        <ecNumber evidence="16">3.4.11.-</ecNumber>
    </recommendedName>
</protein>
<organism evidence="21 22">
    <name type="scientific">Mortierella isabellina</name>
    <name type="common">Filamentous fungus</name>
    <name type="synonym">Umbelopsis isabellina</name>
    <dbReference type="NCBI Taxonomy" id="91625"/>
    <lineage>
        <taxon>Eukaryota</taxon>
        <taxon>Fungi</taxon>
        <taxon>Fungi incertae sedis</taxon>
        <taxon>Mucoromycota</taxon>
        <taxon>Mucoromycotina</taxon>
        <taxon>Umbelopsidomycetes</taxon>
        <taxon>Umbelopsidales</taxon>
        <taxon>Umbelopsidaceae</taxon>
        <taxon>Umbelopsis</taxon>
    </lineage>
</organism>
<keyword evidence="22" id="KW-1185">Reference proteome</keyword>
<dbReference type="GO" id="GO:0070006">
    <property type="term" value="F:metalloaminopeptidase activity"/>
    <property type="evidence" value="ECO:0007669"/>
    <property type="project" value="TreeGrafter"/>
</dbReference>
<dbReference type="Pfam" id="PF01433">
    <property type="entry name" value="Peptidase_M1"/>
    <property type="match status" value="1"/>
</dbReference>
<comment type="subcellular location">
    <subcellularLocation>
        <location evidence="1">Membrane</location>
    </subcellularLocation>
</comment>
<evidence type="ECO:0000256" key="13">
    <source>
        <dbReference type="PIRSR" id="PIRSR634016-1"/>
    </source>
</evidence>
<gene>
    <name evidence="21" type="ORF">INT43_003539</name>
</gene>
<feature type="binding site" evidence="14">
    <location>
        <position position="408"/>
    </location>
    <ligand>
        <name>Zn(2+)</name>
        <dbReference type="ChEBI" id="CHEBI:29105"/>
        <note>catalytic</note>
    </ligand>
</feature>
<dbReference type="InterPro" id="IPR000612">
    <property type="entry name" value="PMP3"/>
</dbReference>
<dbReference type="PANTHER" id="PTHR11533:SF174">
    <property type="entry name" value="PUROMYCIN-SENSITIVE AMINOPEPTIDASE-RELATED"/>
    <property type="match status" value="1"/>
</dbReference>
<dbReference type="InterPro" id="IPR045357">
    <property type="entry name" value="Aminopeptidase_N-like_N"/>
</dbReference>
<dbReference type="Gene3D" id="1.25.50.20">
    <property type="match status" value="1"/>
</dbReference>
<sequence length="972" mass="109336">MVGDCCLIIIILLLPPLGVFLMKGCGADFWINVILTILGYIPGHVHAFYVMVKQREIRQQQRASRKKMATTSRQVLPTNVKPVHYDLTLRPDLTNFTFDGRVMVDLNVNEESKTITLNAHEIKLSSAKLKSSALKTESSQEATDISYNEQKNTVTLTFAEAVPAKSKATLDILFEGTLNDQMAGFYRSSYKDAAGEIKYLATTQFEATDARRAFPCWDEPALKATFDVTLVVPSELTALSNMNVIAEKPFQETGKGPNVGKHEGSQTGKDVAGATDLKEVKYATTPVMSTYLLAFVVGPFEYIEAHTTGEHNGESVQVRVYALPGNKELGRHALNVCTKALEFFASVFGEPYPLPKMDMVAIPDFEAGAMENWGLVTYRTVALLFDEKSSSLAFKRQTAYTVCHELAHQWFGNLVTMEWWDHLWLNEGFATWVGWLAVDHVFPDWDVWTSFTNDDMPRAFNLDALRSSHPIEVAVNDPAEIHQIFDAISYYKGASVIRMLSSWLGVDVFLAGVRRYLHRHKFSNASTGDLWKALSEEAGVDVSQFMQLWTKNVGYPVVKVDVIDDKTIEVTQSRYLSTGDLKASEDTTNWWVPLGVLTPNKIESYTLTEKTQRFSVDASSFKLNAGQSSVYRVQYPIDVIKKFAEEVRKPNNGLLSNTGDRVGLLSDAGSLCVSGEQTTSAFLELAQAFQNETEYFVWSQISTHLSNILSVWYEQPADVKDGLKALRRSLFAPIAHKLGWEFKPTDDYLTNMLRVLVLSNAGRSGDKEVVEEARNRFWRFVKGDNEALHPNLRGPVYNIVLKNANDEAEETQAWEEILKIYQNEALTSDQRLTALAVLGDAKSEALINRYLAMSLDEKQVRGQDSIYVFRTLGSNPDTRNLLWEFFSSNYDLLHTKFSKSLSLFGIAVKSSVDGFADERRIEEIEAFFANKDTKEYARPLQQAIEASKVNAEWLKRDSQAVQDWVRGYVARA</sequence>